<organism evidence="1 2">
    <name type="scientific">Flavobacterium suzhouense</name>
    <dbReference type="NCBI Taxonomy" id="1529638"/>
    <lineage>
        <taxon>Bacteria</taxon>
        <taxon>Pseudomonadati</taxon>
        <taxon>Bacteroidota</taxon>
        <taxon>Flavobacteriia</taxon>
        <taxon>Flavobacteriales</taxon>
        <taxon>Flavobacteriaceae</taxon>
        <taxon>Flavobacterium</taxon>
    </lineage>
</organism>
<proteinExistence type="predicted"/>
<dbReference type="RefSeq" id="WP_114758460.1">
    <property type="nucleotide sequence ID" value="NZ_JBHUMD010000024.1"/>
</dbReference>
<evidence type="ECO:0000313" key="1">
    <source>
        <dbReference type="EMBL" id="MFD2602483.1"/>
    </source>
</evidence>
<gene>
    <name evidence="1" type="ORF">ACFSR3_10485</name>
</gene>
<sequence length="70" mass="8355">METKKELTEKILKITVLIQERYPQLSKYLSEVQETLPAFEHPEVDAEALAKYYQTLEEMLKDYLEQHPEL</sequence>
<keyword evidence="2" id="KW-1185">Reference proteome</keyword>
<dbReference type="Proteomes" id="UP001597480">
    <property type="component" value="Unassembled WGS sequence"/>
</dbReference>
<comment type="caution">
    <text evidence="1">The sequence shown here is derived from an EMBL/GenBank/DDBJ whole genome shotgun (WGS) entry which is preliminary data.</text>
</comment>
<name>A0ABW5NWP6_9FLAO</name>
<dbReference type="EMBL" id="JBHUMD010000024">
    <property type="protein sequence ID" value="MFD2602483.1"/>
    <property type="molecule type" value="Genomic_DNA"/>
</dbReference>
<reference evidence="2" key="1">
    <citation type="journal article" date="2019" name="Int. J. Syst. Evol. Microbiol.">
        <title>The Global Catalogue of Microorganisms (GCM) 10K type strain sequencing project: providing services to taxonomists for standard genome sequencing and annotation.</title>
        <authorList>
            <consortium name="The Broad Institute Genomics Platform"/>
            <consortium name="The Broad Institute Genome Sequencing Center for Infectious Disease"/>
            <person name="Wu L."/>
            <person name="Ma J."/>
        </authorList>
    </citation>
    <scope>NUCLEOTIDE SEQUENCE [LARGE SCALE GENOMIC DNA]</scope>
    <source>
        <strain evidence="2">KCTC 42107</strain>
    </source>
</reference>
<protein>
    <submittedName>
        <fullName evidence="1">Uncharacterized protein</fullName>
    </submittedName>
</protein>
<evidence type="ECO:0000313" key="2">
    <source>
        <dbReference type="Proteomes" id="UP001597480"/>
    </source>
</evidence>
<accession>A0ABW5NWP6</accession>